<dbReference type="NCBIfam" id="TIGR01573">
    <property type="entry name" value="cas2"/>
    <property type="match status" value="1"/>
</dbReference>
<dbReference type="RefSeq" id="WP_012056578.1">
    <property type="nucleotide sequence ID" value="NZ_CP007389.1"/>
</dbReference>
<evidence type="ECO:0000256" key="3">
    <source>
        <dbReference type="ARBA" id="ARBA00022722"/>
    </source>
</evidence>
<comment type="subunit">
    <text evidence="9">Homodimer, forms a heterotetramer with a Cas1 homodimer.</text>
</comment>
<dbReference type="Pfam" id="PF09827">
    <property type="entry name" value="CRISPR_Cas2"/>
    <property type="match status" value="1"/>
</dbReference>
<name>A0ABM6GCY8_9BACT</name>
<evidence type="ECO:0000313" key="10">
    <source>
        <dbReference type="EMBL" id="APT73413.1"/>
    </source>
</evidence>
<dbReference type="HAMAP" id="MF_01471">
    <property type="entry name" value="Cas2"/>
    <property type="match status" value="1"/>
</dbReference>
<reference evidence="10 11" key="1">
    <citation type="submission" date="2014-02" db="EMBL/GenBank/DDBJ databases">
        <title>Diversity of Thermotogales isolates from hydrothermal vents.</title>
        <authorList>
            <person name="Haverkamp T.H.A."/>
            <person name="Lossouarn J."/>
            <person name="Geslin C."/>
            <person name="Nesbo C.L."/>
        </authorList>
    </citation>
    <scope>NUCLEOTIDE SEQUENCE [LARGE SCALE GENOMIC DNA]</scope>
    <source>
        <strain evidence="10 11">431</strain>
    </source>
</reference>
<comment type="similarity">
    <text evidence="2 9">Belongs to the CRISPR-associated endoribonuclease Cas2 protein family.</text>
</comment>
<accession>A0ABM6GCY8</accession>
<dbReference type="PANTHER" id="PTHR34405">
    <property type="entry name" value="CRISPR-ASSOCIATED ENDORIBONUCLEASE CAS2"/>
    <property type="match status" value="1"/>
</dbReference>
<dbReference type="PANTHER" id="PTHR34405:SF1">
    <property type="entry name" value="CRISPR-ASSOCIATED ENDORIBONUCLEASE CAS2"/>
    <property type="match status" value="1"/>
</dbReference>
<evidence type="ECO:0000256" key="1">
    <source>
        <dbReference type="ARBA" id="ARBA00001946"/>
    </source>
</evidence>
<dbReference type="InterPro" id="IPR021127">
    <property type="entry name" value="CRISPR_associated_Cas2"/>
</dbReference>
<keyword evidence="8 9" id="KW-0051">Antiviral defense</keyword>
<evidence type="ECO:0000256" key="9">
    <source>
        <dbReference type="HAMAP-Rule" id="MF_01471"/>
    </source>
</evidence>
<keyword evidence="6 9" id="KW-0378">Hydrolase</keyword>
<keyword evidence="5 9" id="KW-0255">Endonuclease</keyword>
<evidence type="ECO:0000313" key="11">
    <source>
        <dbReference type="Proteomes" id="UP000185490"/>
    </source>
</evidence>
<proteinExistence type="inferred from homology"/>
<evidence type="ECO:0000256" key="2">
    <source>
        <dbReference type="ARBA" id="ARBA00009959"/>
    </source>
</evidence>
<keyword evidence="4 9" id="KW-0479">Metal-binding</keyword>
<evidence type="ECO:0000256" key="7">
    <source>
        <dbReference type="ARBA" id="ARBA00022842"/>
    </source>
</evidence>
<comment type="function">
    <text evidence="9">CRISPR (clustered regularly interspaced short palindromic repeat), is an adaptive immune system that provides protection against mobile genetic elements (viruses, transposable elements and conjugative plasmids). CRISPR clusters contain sequences complementary to antecedent mobile elements and target invading nucleic acids. CRISPR clusters are transcribed and processed into CRISPR RNA (crRNA). Functions as a ssRNA-specific endoribonuclease. Involved in the integration of spacer DNA into the CRISPR cassette.</text>
</comment>
<evidence type="ECO:0000256" key="6">
    <source>
        <dbReference type="ARBA" id="ARBA00022801"/>
    </source>
</evidence>
<keyword evidence="3 9" id="KW-0540">Nuclease</keyword>
<comment type="cofactor">
    <cofactor evidence="1 9">
        <name>Mg(2+)</name>
        <dbReference type="ChEBI" id="CHEBI:18420"/>
    </cofactor>
</comment>
<gene>
    <name evidence="9" type="primary">cas2</name>
    <name evidence="10" type="ORF">BW47_01885</name>
</gene>
<protein>
    <recommendedName>
        <fullName evidence="9">CRISPR-associated endoribonuclease Cas2</fullName>
        <ecNumber evidence="9">3.1.-.-</ecNumber>
    </recommendedName>
</protein>
<evidence type="ECO:0000256" key="5">
    <source>
        <dbReference type="ARBA" id="ARBA00022759"/>
    </source>
</evidence>
<dbReference type="SUPFAM" id="SSF143430">
    <property type="entry name" value="TTP0101/SSO1404-like"/>
    <property type="match status" value="1"/>
</dbReference>
<dbReference type="Gene3D" id="3.30.70.240">
    <property type="match status" value="1"/>
</dbReference>
<evidence type="ECO:0000256" key="8">
    <source>
        <dbReference type="ARBA" id="ARBA00023118"/>
    </source>
</evidence>
<keyword evidence="11" id="KW-1185">Reference proteome</keyword>
<dbReference type="InterPro" id="IPR019199">
    <property type="entry name" value="Virulence_VapD/CRISPR_Cas2"/>
</dbReference>
<dbReference type="Proteomes" id="UP000185490">
    <property type="component" value="Chromosome"/>
</dbReference>
<dbReference type="EC" id="3.1.-.-" evidence="9"/>
<keyword evidence="7 9" id="KW-0460">Magnesium</keyword>
<dbReference type="EMBL" id="CP007389">
    <property type="protein sequence ID" value="APT73413.1"/>
    <property type="molecule type" value="Genomic_DNA"/>
</dbReference>
<sequence length="86" mass="10410">MFVILYYDVNKKRVSKMLKTCRKYLTWVQNSVFEGEISISNLERLKIELENIIKDEDSVVIYTFKQMFYSKREVLGKDKKEETKFI</sequence>
<evidence type="ECO:0000256" key="4">
    <source>
        <dbReference type="ARBA" id="ARBA00022723"/>
    </source>
</evidence>
<feature type="binding site" evidence="9">
    <location>
        <position position="8"/>
    </location>
    <ligand>
        <name>Mg(2+)</name>
        <dbReference type="ChEBI" id="CHEBI:18420"/>
        <note>catalytic</note>
    </ligand>
</feature>
<organism evidence="10 11">
    <name type="scientific">Thermosipho melanesiensis</name>
    <dbReference type="NCBI Taxonomy" id="46541"/>
    <lineage>
        <taxon>Bacteria</taxon>
        <taxon>Thermotogati</taxon>
        <taxon>Thermotogota</taxon>
        <taxon>Thermotogae</taxon>
        <taxon>Thermotogales</taxon>
        <taxon>Fervidobacteriaceae</taxon>
        <taxon>Thermosipho</taxon>
    </lineage>
</organism>
<dbReference type="CDD" id="cd09725">
    <property type="entry name" value="Cas2_I_II_III"/>
    <property type="match status" value="1"/>
</dbReference>